<dbReference type="Proteomes" id="UP000189703">
    <property type="component" value="Unplaced"/>
</dbReference>
<evidence type="ECO:0000256" key="3">
    <source>
        <dbReference type="PROSITE-ProRule" id="PRU00708"/>
    </source>
</evidence>
<proteinExistence type="inferred from homology"/>
<evidence type="ECO:0000313" key="4">
    <source>
        <dbReference type="Proteomes" id="UP000189703"/>
    </source>
</evidence>
<feature type="repeat" description="PPR" evidence="3">
    <location>
        <begin position="236"/>
        <end position="270"/>
    </location>
</feature>
<dbReference type="Pfam" id="PF13812">
    <property type="entry name" value="PPR_3"/>
    <property type="match status" value="2"/>
</dbReference>
<dbReference type="Gene3D" id="1.25.40.10">
    <property type="entry name" value="Tetratricopeptide repeat domain"/>
    <property type="match status" value="3"/>
</dbReference>
<dbReference type="Pfam" id="PF01535">
    <property type="entry name" value="PPR"/>
    <property type="match status" value="3"/>
</dbReference>
<evidence type="ECO:0000256" key="1">
    <source>
        <dbReference type="ARBA" id="ARBA00007626"/>
    </source>
</evidence>
<dbReference type="PROSITE" id="PS51375">
    <property type="entry name" value="PPR"/>
    <property type="match status" value="3"/>
</dbReference>
<sequence>MQSLRKTPCLEFPPEMFLCHSVRHSRLRTPATLSISASLSLLSSQTETTNPNNPPPRKGRQAVRRLLKLLSTASQQNQNPHLCEILKSLQCSPVTISTSQASTLISSISNPLISFDFYRFLRSLKPVFQPDSILFSSLIKSQLQSVNPHLPKILFYFGEMKKHKVSLSHDDFCCLFCLVVPGYVDIADFFVRELLEKAEFDECAYNYAMSIYAKHGLYKEAILVAERARARSRELTLEFYSCTMDVYGKKEDAGSAMKLFLEMEERGILADERVYRNLLGVLCKAGWVKLCWVILEEMRKVGCRPDERLAMDLLRRFLKEGMVLEAGCFFKEGILKDMKSLAVYAEAMEETKRPWTAFQLVQDLCKSGLDVSGCVYASLIRGCGKIGLIYVAEKIFAGVKSSTSVENRESVYTSMIYVYSRAQMKKSAEIFWNEMESTVGFGGNAEPFLYMMSMYGELGLIEDVLRMFDRWKNSGCCVNIDAYAVLIDALSKSGKLNQARSYLLEMRRSKIHPSSSIYAYIMDGYLQVGLLNHAITMLDEYTMLGLEADELIASSIIKTLIQVGRLSELEFHLDKFMRQGIKISSGKGAILVEMCKDDSCLRKLSELIQ</sequence>
<dbReference type="NCBIfam" id="TIGR00756">
    <property type="entry name" value="PPR"/>
    <property type="match status" value="3"/>
</dbReference>
<reference evidence="5" key="1">
    <citation type="submission" date="2025-08" db="UniProtKB">
        <authorList>
            <consortium name="RefSeq"/>
        </authorList>
    </citation>
    <scope>IDENTIFICATION</scope>
</reference>
<name>A0A1U7YTQ0_NELNU</name>
<organism evidence="4 5">
    <name type="scientific">Nelumbo nucifera</name>
    <name type="common">Sacred lotus</name>
    <dbReference type="NCBI Taxonomy" id="4432"/>
    <lineage>
        <taxon>Eukaryota</taxon>
        <taxon>Viridiplantae</taxon>
        <taxon>Streptophyta</taxon>
        <taxon>Embryophyta</taxon>
        <taxon>Tracheophyta</taxon>
        <taxon>Spermatophyta</taxon>
        <taxon>Magnoliopsida</taxon>
        <taxon>Proteales</taxon>
        <taxon>Nelumbonaceae</taxon>
        <taxon>Nelumbo</taxon>
    </lineage>
</organism>
<evidence type="ECO:0000313" key="5">
    <source>
        <dbReference type="RefSeq" id="XP_010242518.1"/>
    </source>
</evidence>
<dbReference type="InterPro" id="IPR002885">
    <property type="entry name" value="PPR_rpt"/>
</dbReference>
<dbReference type="KEGG" id="nnu:104586849"/>
<dbReference type="InParanoid" id="A0A1U7YTQ0"/>
<dbReference type="InterPro" id="IPR011990">
    <property type="entry name" value="TPR-like_helical_dom_sf"/>
</dbReference>
<dbReference type="RefSeq" id="XP_010242518.1">
    <property type="nucleotide sequence ID" value="XM_010244216.1"/>
</dbReference>
<dbReference type="AlphaFoldDB" id="A0A1U7YTQ0"/>
<comment type="similarity">
    <text evidence="1">Belongs to the PPR family. P subfamily.</text>
</comment>
<protein>
    <submittedName>
        <fullName evidence="5">Pentatricopeptide repeat-containing protein At1g03560, mitochondrial-like</fullName>
    </submittedName>
</protein>
<dbReference type="GeneID" id="104586849"/>
<feature type="repeat" description="PPR" evidence="3">
    <location>
        <begin position="271"/>
        <end position="305"/>
    </location>
</feature>
<dbReference type="PANTHER" id="PTHR47447:SF21">
    <property type="entry name" value="PENTACOTRIPEPTIDE-REPEAT REGION OF PRORP DOMAIN-CONTAINING PROTEIN"/>
    <property type="match status" value="1"/>
</dbReference>
<accession>A0A1U7YTQ0</accession>
<evidence type="ECO:0000256" key="2">
    <source>
        <dbReference type="ARBA" id="ARBA00022737"/>
    </source>
</evidence>
<dbReference type="OMA" id="LYMMSMY"/>
<keyword evidence="2" id="KW-0677">Repeat</keyword>
<dbReference type="eggNOG" id="KOG4197">
    <property type="taxonomic scope" value="Eukaryota"/>
</dbReference>
<feature type="repeat" description="PPR" evidence="3">
    <location>
        <begin position="479"/>
        <end position="513"/>
    </location>
</feature>
<dbReference type="GO" id="GO:0003729">
    <property type="term" value="F:mRNA binding"/>
    <property type="evidence" value="ECO:0000318"/>
    <property type="project" value="GO_Central"/>
</dbReference>
<dbReference type="OrthoDB" id="753629at2759"/>
<dbReference type="PANTHER" id="PTHR47447">
    <property type="entry name" value="OS03G0856100 PROTEIN"/>
    <property type="match status" value="1"/>
</dbReference>
<gene>
    <name evidence="5" type="primary">LOC104586849</name>
</gene>
<keyword evidence="4" id="KW-1185">Reference proteome</keyword>